<feature type="chain" id="PRO_5044759558" evidence="1">
    <location>
        <begin position="21"/>
        <end position="121"/>
    </location>
</feature>
<reference evidence="2 3" key="1">
    <citation type="submission" date="2024-11" db="EMBL/GenBank/DDBJ databases">
        <title>Adaptive evolution of stress response genes in parasites aligns with host niche diversity.</title>
        <authorList>
            <person name="Hahn C."/>
            <person name="Resl P."/>
        </authorList>
    </citation>
    <scope>NUCLEOTIDE SEQUENCE [LARGE SCALE GENOMIC DNA]</scope>
    <source>
        <strain evidence="2">EGGRZ-B1_66</strain>
        <tissue evidence="2">Body</tissue>
    </source>
</reference>
<organism evidence="2 3">
    <name type="scientific">Cichlidogyrus casuarinus</name>
    <dbReference type="NCBI Taxonomy" id="1844966"/>
    <lineage>
        <taxon>Eukaryota</taxon>
        <taxon>Metazoa</taxon>
        <taxon>Spiralia</taxon>
        <taxon>Lophotrochozoa</taxon>
        <taxon>Platyhelminthes</taxon>
        <taxon>Monogenea</taxon>
        <taxon>Monopisthocotylea</taxon>
        <taxon>Dactylogyridea</taxon>
        <taxon>Ancyrocephalidae</taxon>
        <taxon>Cichlidogyrus</taxon>
    </lineage>
</organism>
<dbReference type="Proteomes" id="UP001626550">
    <property type="component" value="Unassembled WGS sequence"/>
</dbReference>
<accession>A0ABD2Q7D5</accession>
<dbReference type="EMBL" id="JBJKFK010000747">
    <property type="protein sequence ID" value="KAL3315460.1"/>
    <property type="molecule type" value="Genomic_DNA"/>
</dbReference>
<keyword evidence="3" id="KW-1185">Reference proteome</keyword>
<name>A0ABD2Q7D5_9PLAT</name>
<sequence length="121" mass="13888">MAMQSFLLFILFFFVGNTQYSNHHPISNLSHANGNKLLVIKRLLVLFRALSGQKRKHDQLDWLKQLPKSSEDAKFAIDGKTFSRMMSDFYKELTKAYTAMIQGFSSYGSSEDTDSKKPKNN</sequence>
<dbReference type="AlphaFoldDB" id="A0ABD2Q7D5"/>
<evidence type="ECO:0000256" key="1">
    <source>
        <dbReference type="SAM" id="SignalP"/>
    </source>
</evidence>
<feature type="signal peptide" evidence="1">
    <location>
        <begin position="1"/>
        <end position="20"/>
    </location>
</feature>
<gene>
    <name evidence="2" type="ORF">Ciccas_005907</name>
</gene>
<evidence type="ECO:0000313" key="3">
    <source>
        <dbReference type="Proteomes" id="UP001626550"/>
    </source>
</evidence>
<keyword evidence="1" id="KW-0732">Signal</keyword>
<protein>
    <submittedName>
        <fullName evidence="2">Uncharacterized protein</fullName>
    </submittedName>
</protein>
<comment type="caution">
    <text evidence="2">The sequence shown here is derived from an EMBL/GenBank/DDBJ whole genome shotgun (WGS) entry which is preliminary data.</text>
</comment>
<proteinExistence type="predicted"/>
<evidence type="ECO:0000313" key="2">
    <source>
        <dbReference type="EMBL" id="KAL3315460.1"/>
    </source>
</evidence>